<feature type="compositionally biased region" description="Polar residues" evidence="1">
    <location>
        <begin position="12"/>
        <end position="22"/>
    </location>
</feature>
<dbReference type="Proteomes" id="UP001630127">
    <property type="component" value="Unassembled WGS sequence"/>
</dbReference>
<organism evidence="2 3">
    <name type="scientific">Cinchona calisaya</name>
    <dbReference type="NCBI Taxonomy" id="153742"/>
    <lineage>
        <taxon>Eukaryota</taxon>
        <taxon>Viridiplantae</taxon>
        <taxon>Streptophyta</taxon>
        <taxon>Embryophyta</taxon>
        <taxon>Tracheophyta</taxon>
        <taxon>Spermatophyta</taxon>
        <taxon>Magnoliopsida</taxon>
        <taxon>eudicotyledons</taxon>
        <taxon>Gunneridae</taxon>
        <taxon>Pentapetalae</taxon>
        <taxon>asterids</taxon>
        <taxon>lamiids</taxon>
        <taxon>Gentianales</taxon>
        <taxon>Rubiaceae</taxon>
        <taxon>Cinchonoideae</taxon>
        <taxon>Cinchoneae</taxon>
        <taxon>Cinchona</taxon>
    </lineage>
</organism>
<feature type="compositionally biased region" description="Basic and acidic residues" evidence="1">
    <location>
        <begin position="1"/>
        <end position="11"/>
    </location>
</feature>
<gene>
    <name evidence="2" type="ORF">ACH5RR_021612</name>
</gene>
<evidence type="ECO:0000313" key="3">
    <source>
        <dbReference type="Proteomes" id="UP001630127"/>
    </source>
</evidence>
<sequence>MNDGDGDKDNLTQEAPISDSNILVEQISNDQAKAFLEHTPQPDFEYRDDTSMAQVNNLLSAFAQQLQEFSPVMIHQQLRLIISDQYLPNNLKNFNNNGIVPGSSH</sequence>
<evidence type="ECO:0000313" key="2">
    <source>
        <dbReference type="EMBL" id="KAL3519023.1"/>
    </source>
</evidence>
<dbReference type="EMBL" id="JBJUIK010000009">
    <property type="protein sequence ID" value="KAL3519023.1"/>
    <property type="molecule type" value="Genomic_DNA"/>
</dbReference>
<name>A0ABD2ZJ30_9GENT</name>
<keyword evidence="3" id="KW-1185">Reference proteome</keyword>
<proteinExistence type="predicted"/>
<dbReference type="AlphaFoldDB" id="A0ABD2ZJ30"/>
<comment type="caution">
    <text evidence="2">The sequence shown here is derived from an EMBL/GenBank/DDBJ whole genome shotgun (WGS) entry which is preliminary data.</text>
</comment>
<accession>A0ABD2ZJ30</accession>
<feature type="region of interest" description="Disordered" evidence="1">
    <location>
        <begin position="1"/>
        <end position="22"/>
    </location>
</feature>
<reference evidence="2 3" key="1">
    <citation type="submission" date="2024-11" db="EMBL/GenBank/DDBJ databases">
        <title>A near-complete genome assembly of Cinchona calisaya.</title>
        <authorList>
            <person name="Lian D.C."/>
            <person name="Zhao X.W."/>
            <person name="Wei L."/>
        </authorList>
    </citation>
    <scope>NUCLEOTIDE SEQUENCE [LARGE SCALE GENOMIC DNA]</scope>
    <source>
        <tissue evidence="2">Nenye</tissue>
    </source>
</reference>
<protein>
    <submittedName>
        <fullName evidence="2">Uncharacterized protein</fullName>
    </submittedName>
</protein>
<evidence type="ECO:0000256" key="1">
    <source>
        <dbReference type="SAM" id="MobiDB-lite"/>
    </source>
</evidence>